<comment type="caution">
    <text evidence="2">The sequence shown here is derived from an EMBL/GenBank/DDBJ whole genome shotgun (WGS) entry which is preliminary data.</text>
</comment>
<dbReference type="EMBL" id="QFPX01000003">
    <property type="protein sequence ID" value="PZQ56597.1"/>
    <property type="molecule type" value="Genomic_DNA"/>
</dbReference>
<dbReference type="Gene3D" id="1.10.1200.10">
    <property type="entry name" value="ACP-like"/>
    <property type="match status" value="1"/>
</dbReference>
<dbReference type="InterPro" id="IPR036736">
    <property type="entry name" value="ACP-like_sf"/>
</dbReference>
<feature type="domain" description="Carrier" evidence="1">
    <location>
        <begin position="14"/>
        <end position="88"/>
    </location>
</feature>
<evidence type="ECO:0000313" key="2">
    <source>
        <dbReference type="EMBL" id="PZQ56597.1"/>
    </source>
</evidence>
<accession>A0A2W5QG31</accession>
<dbReference type="Proteomes" id="UP000249082">
    <property type="component" value="Unassembled WGS sequence"/>
</dbReference>
<dbReference type="AlphaFoldDB" id="A0A2W5QG31"/>
<dbReference type="SUPFAM" id="SSF47336">
    <property type="entry name" value="ACP-like"/>
    <property type="match status" value="1"/>
</dbReference>
<dbReference type="Pfam" id="PF00550">
    <property type="entry name" value="PP-binding"/>
    <property type="match status" value="1"/>
</dbReference>
<proteinExistence type="predicted"/>
<evidence type="ECO:0000313" key="3">
    <source>
        <dbReference type="Proteomes" id="UP000249082"/>
    </source>
</evidence>
<gene>
    <name evidence="2" type="ORF">DI555_04400</name>
</gene>
<dbReference type="InterPro" id="IPR009081">
    <property type="entry name" value="PP-bd_ACP"/>
</dbReference>
<sequence>MISSPENRGRSGMTVSTEAILGIIAEESGLDPAALRPDATFEQLDIGSLDVASTLFAIEDKLGVVIDPDKLDRNATISDFVGLVMRLA</sequence>
<protein>
    <submittedName>
        <fullName evidence="2">Acyl carrier protein</fullName>
    </submittedName>
</protein>
<organism evidence="2 3">
    <name type="scientific">Novosphingobium pentaromativorans</name>
    <dbReference type="NCBI Taxonomy" id="205844"/>
    <lineage>
        <taxon>Bacteria</taxon>
        <taxon>Pseudomonadati</taxon>
        <taxon>Pseudomonadota</taxon>
        <taxon>Alphaproteobacteria</taxon>
        <taxon>Sphingomonadales</taxon>
        <taxon>Sphingomonadaceae</taxon>
        <taxon>Novosphingobium</taxon>
    </lineage>
</organism>
<reference evidence="2 3" key="1">
    <citation type="submission" date="2017-08" db="EMBL/GenBank/DDBJ databases">
        <title>Infants hospitalized years apart are colonized by the same room-sourced microbial strains.</title>
        <authorList>
            <person name="Brooks B."/>
            <person name="Olm M.R."/>
            <person name="Firek B.A."/>
            <person name="Baker R."/>
            <person name="Thomas B.C."/>
            <person name="Morowitz M.J."/>
            <person name="Banfield J.F."/>
        </authorList>
    </citation>
    <scope>NUCLEOTIDE SEQUENCE [LARGE SCALE GENOMIC DNA]</scope>
    <source>
        <strain evidence="2">S2_005_002_R2_33</strain>
    </source>
</reference>
<evidence type="ECO:0000259" key="1">
    <source>
        <dbReference type="PROSITE" id="PS50075"/>
    </source>
</evidence>
<name>A0A2W5QG31_9SPHN</name>
<dbReference type="PROSITE" id="PS50075">
    <property type="entry name" value="CARRIER"/>
    <property type="match status" value="1"/>
</dbReference>